<evidence type="ECO:0000256" key="4">
    <source>
        <dbReference type="ARBA" id="ARBA00023015"/>
    </source>
</evidence>
<feature type="compositionally biased region" description="Low complexity" evidence="10">
    <location>
        <begin position="155"/>
        <end position="202"/>
    </location>
</feature>
<dbReference type="Proteomes" id="UP000085678">
    <property type="component" value="Unplaced"/>
</dbReference>
<organism evidence="14 15">
    <name type="scientific">Lingula anatina</name>
    <name type="common">Brachiopod</name>
    <name type="synonym">Lingula unguis</name>
    <dbReference type="NCBI Taxonomy" id="7574"/>
    <lineage>
        <taxon>Eukaryota</taxon>
        <taxon>Metazoa</taxon>
        <taxon>Spiralia</taxon>
        <taxon>Lophotrochozoa</taxon>
        <taxon>Brachiopoda</taxon>
        <taxon>Linguliformea</taxon>
        <taxon>Lingulata</taxon>
        <taxon>Lingulida</taxon>
        <taxon>Linguloidea</taxon>
        <taxon>Lingulidae</taxon>
        <taxon>Lingula</taxon>
    </lineage>
</organism>
<comment type="subunit">
    <text evidence="9">Component of the Mediator complex.</text>
</comment>
<dbReference type="OrthoDB" id="10055322at2759"/>
<feature type="domain" description="ARC105/Med15 mediator subunit central" evidence="12">
    <location>
        <begin position="237"/>
        <end position="361"/>
    </location>
</feature>
<feature type="domain" description="ARC105/Med15 mediator subunit C-terminal" evidence="13">
    <location>
        <begin position="389"/>
        <end position="497"/>
    </location>
</feature>
<dbReference type="GO" id="GO:0003712">
    <property type="term" value="F:transcription coregulator activity"/>
    <property type="evidence" value="ECO:0007669"/>
    <property type="project" value="InterPro"/>
</dbReference>
<dbReference type="PANTHER" id="PTHR31804">
    <property type="entry name" value="MEDIATOR OF RNA POLYMERASE II TRANSCRIPTION SUBUNIT 15"/>
    <property type="match status" value="1"/>
</dbReference>
<keyword evidence="7 9" id="KW-0539">Nucleus</keyword>
<evidence type="ECO:0000313" key="15">
    <source>
        <dbReference type="RefSeq" id="XP_013392351.1"/>
    </source>
</evidence>
<evidence type="ECO:0000256" key="1">
    <source>
        <dbReference type="ARBA" id="ARBA00004123"/>
    </source>
</evidence>
<comment type="function">
    <text evidence="9">Component of the Mediator complex, a coactivator involved in the regulated transcription of nearly all RNA polymerase II-dependent genes. Mediator functions as a bridge to convey information from gene-specific regulatory proteins to the basal RNA polymerase II transcription machinery. Mediator is recruited to promoters by direct interactions with regulatory proteins and serves as a scaffold for the assembly of a functional preinitiation complex with RNA polymerase II and the general transcription factors.</text>
</comment>
<evidence type="ECO:0000259" key="12">
    <source>
        <dbReference type="Pfam" id="PF21538"/>
    </source>
</evidence>
<evidence type="ECO:0000259" key="13">
    <source>
        <dbReference type="Pfam" id="PF21539"/>
    </source>
</evidence>
<evidence type="ECO:0000256" key="8">
    <source>
        <dbReference type="ARBA" id="ARBA00032016"/>
    </source>
</evidence>
<dbReference type="InterPro" id="IPR019087">
    <property type="entry name" value="Med15_N"/>
</dbReference>
<dbReference type="Pfam" id="PF09606">
    <property type="entry name" value="Med15_N"/>
    <property type="match status" value="1"/>
</dbReference>
<keyword evidence="6 9" id="KW-0804">Transcription</keyword>
<comment type="subcellular location">
    <subcellularLocation>
        <location evidence="1 9">Nucleus</location>
    </subcellularLocation>
</comment>
<dbReference type="RefSeq" id="XP_013392351.1">
    <property type="nucleotide sequence ID" value="XM_013536897.2"/>
</dbReference>
<dbReference type="PANTHER" id="PTHR31804:SF3">
    <property type="entry name" value="MEDIATOR OF RNA POLYMERASE II TRANSCRIPTION SUBUNIT 15"/>
    <property type="match status" value="1"/>
</dbReference>
<feature type="domain" description="Mediator of RNA polymerase II transcription subunit 15 N-terminal" evidence="11">
    <location>
        <begin position="5"/>
        <end position="74"/>
    </location>
</feature>
<evidence type="ECO:0000313" key="14">
    <source>
        <dbReference type="Proteomes" id="UP000085678"/>
    </source>
</evidence>
<dbReference type="GO" id="GO:0005634">
    <property type="term" value="C:nucleus"/>
    <property type="evidence" value="ECO:0007669"/>
    <property type="project" value="UniProtKB-SubCell"/>
</dbReference>
<comment type="similarity">
    <text evidence="2 9">Belongs to the Mediator complex subunit 15 family.</text>
</comment>
<keyword evidence="4 9" id="KW-0805">Transcription regulation</keyword>
<dbReference type="Pfam" id="PF21539">
    <property type="entry name" value="Med15_C"/>
    <property type="match status" value="1"/>
</dbReference>
<feature type="region of interest" description="Disordered" evidence="10">
    <location>
        <begin position="145"/>
        <end position="233"/>
    </location>
</feature>
<dbReference type="AlphaFoldDB" id="A0A1S3I3E2"/>
<dbReference type="FunFam" id="1.10.246.20:FF:000002">
    <property type="entry name" value="Mediator of RNA polymerase II transcription subunit 15"/>
    <property type="match status" value="1"/>
</dbReference>
<dbReference type="KEGG" id="lak:106160331"/>
<dbReference type="Pfam" id="PF21538">
    <property type="entry name" value="Med15_M"/>
    <property type="match status" value="1"/>
</dbReference>
<name>A0A1S3I3E2_LINAN</name>
<evidence type="ECO:0000256" key="6">
    <source>
        <dbReference type="ARBA" id="ARBA00023163"/>
    </source>
</evidence>
<dbReference type="InterPro" id="IPR048386">
    <property type="entry name" value="Med15_C"/>
</dbReference>
<proteinExistence type="inferred from homology"/>
<feature type="region of interest" description="Disordered" evidence="10">
    <location>
        <begin position="362"/>
        <end position="387"/>
    </location>
</feature>
<dbReference type="InterPro" id="IPR036529">
    <property type="entry name" value="KIX_dom_sf"/>
</dbReference>
<sequence length="507" mass="55165">MAEKAEDWRTQQFRQKVIIQIDEAVRHAGSPTSKSPYEMENHVFQKAKTRDEYLALVARLIIHVREMNSKKEKAAQQAAAGGAMMTGGMHPMGGGGQAPIQDPINALQNLAKTGVGTSMGPQQMAQGPMANRGQVPMMQQMMVRGMSQQQDVGRSPQVSQQQQSSSVPSPAVSSIQPVHSPANPFASPSPGPGSAMAPSPASRVSFGAPSPGGISVNTPGNPGSVGPAPSPALRSAEDQAYLDKLKQLSKYIEPLRRMINKIDKDEDRKKDLSKMKSLLEILSDSNRRLPMQTLLKCEQVLEKLELLSKPSSSSSTSVSSSSQGLKLSEQHMCQPLLDTVAQFVKSPTLNHTLERTFGPALDALHGPPIRGPSPPPKRFKPEEDKEGEVPNVIQGEIARLARRFKVDFDPMTRNGEKTLHFICKLDDKNLPSVPPLSITVPAGYPETSPECDTALGDYESTPFLQNVQKSLDISLTKMPNRYSITALLDTWEMSVRQACNPDHATQK</sequence>
<reference evidence="15" key="1">
    <citation type="submission" date="2025-08" db="UniProtKB">
        <authorList>
            <consortium name="RefSeq"/>
        </authorList>
    </citation>
    <scope>IDENTIFICATION</scope>
    <source>
        <tissue evidence="15">Gonads</tissue>
    </source>
</reference>
<evidence type="ECO:0000256" key="2">
    <source>
        <dbReference type="ARBA" id="ARBA00009807"/>
    </source>
</evidence>
<dbReference type="Gene3D" id="1.10.246.20">
    <property type="entry name" value="Coactivator CBP, KIX domain"/>
    <property type="match status" value="1"/>
</dbReference>
<dbReference type="GeneID" id="106160331"/>
<evidence type="ECO:0000256" key="9">
    <source>
        <dbReference type="RuleBase" id="RU364148"/>
    </source>
</evidence>
<evidence type="ECO:0000256" key="7">
    <source>
        <dbReference type="ARBA" id="ARBA00023242"/>
    </source>
</evidence>
<evidence type="ECO:0000256" key="5">
    <source>
        <dbReference type="ARBA" id="ARBA00023159"/>
    </source>
</evidence>
<accession>A0A1S3I3E2</accession>
<dbReference type="InterPro" id="IPR048385">
    <property type="entry name" value="Med15_central"/>
</dbReference>
<protein>
    <recommendedName>
        <fullName evidence="3 9">Mediator of RNA polymerase II transcription subunit 15</fullName>
    </recommendedName>
    <alternativeName>
        <fullName evidence="8 9">Mediator complex subunit 15</fullName>
    </alternativeName>
</protein>
<evidence type="ECO:0000256" key="3">
    <source>
        <dbReference type="ARBA" id="ARBA00019613"/>
    </source>
</evidence>
<dbReference type="GO" id="GO:0006355">
    <property type="term" value="P:regulation of DNA-templated transcription"/>
    <property type="evidence" value="ECO:0007669"/>
    <property type="project" value="InterPro"/>
</dbReference>
<evidence type="ECO:0000259" key="11">
    <source>
        <dbReference type="Pfam" id="PF09606"/>
    </source>
</evidence>
<evidence type="ECO:0000256" key="10">
    <source>
        <dbReference type="SAM" id="MobiDB-lite"/>
    </source>
</evidence>
<keyword evidence="5 9" id="KW-0010">Activator</keyword>
<keyword evidence="14" id="KW-1185">Reference proteome</keyword>
<gene>
    <name evidence="15" type="primary">LOC106160331</name>
    <name evidence="9" type="synonym">MED15</name>
</gene>